<sequence>MKKISAVFDGLNFSDSALAYGIKLAESSKALLSGVFLESFLYNSYRLEDLIGRHGLSSVKMKHLLQKDKETRLRSASIFEQACKNAHINFNVHHDQNLAILEVLKESIYSDLLLISAAETLSRQAETPPTNFIQELLEGAQCPVLLVPGVYREIERVVLLYDGKPASVHAIKMFNYLMPWLRGKATEVITVSGTGDDDVPPEGAPVKEFIRCHYPAASYTLLNGDPEQELISYLNSGSKDCLVVLGAYQRGRISRWFRSSMADKLMQQVDVPLFIAHH</sequence>
<organism evidence="1 2">
    <name type="scientific">Mucilaginibacter humi</name>
    <dbReference type="NCBI Taxonomy" id="2732510"/>
    <lineage>
        <taxon>Bacteria</taxon>
        <taxon>Pseudomonadati</taxon>
        <taxon>Bacteroidota</taxon>
        <taxon>Sphingobacteriia</taxon>
        <taxon>Sphingobacteriales</taxon>
        <taxon>Sphingobacteriaceae</taxon>
        <taxon>Mucilaginibacter</taxon>
    </lineage>
</organism>
<evidence type="ECO:0000313" key="1">
    <source>
        <dbReference type="EMBL" id="NNU33399.1"/>
    </source>
</evidence>
<dbReference type="RefSeq" id="WP_175269096.1">
    <property type="nucleotide sequence ID" value="NZ_JABFCR010000009.1"/>
</dbReference>
<keyword evidence="2" id="KW-1185">Reference proteome</keyword>
<accession>A0ABX1VZL2</accession>
<dbReference type="Gene3D" id="3.40.50.12370">
    <property type="match status" value="1"/>
</dbReference>
<name>A0ABX1VZL2_9SPHI</name>
<comment type="caution">
    <text evidence="1">The sequence shown here is derived from an EMBL/GenBank/DDBJ whole genome shotgun (WGS) entry which is preliminary data.</text>
</comment>
<evidence type="ECO:0000313" key="2">
    <source>
        <dbReference type="Proteomes" id="UP000566071"/>
    </source>
</evidence>
<dbReference type="Proteomes" id="UP000566071">
    <property type="component" value="Unassembled WGS sequence"/>
</dbReference>
<dbReference type="SUPFAM" id="SSF52402">
    <property type="entry name" value="Adenine nucleotide alpha hydrolases-like"/>
    <property type="match status" value="1"/>
</dbReference>
<reference evidence="1 2" key="1">
    <citation type="submission" date="2020-05" db="EMBL/GenBank/DDBJ databases">
        <authorList>
            <person name="Khan S.A."/>
            <person name="Jeon C.O."/>
            <person name="Chun B.H."/>
        </authorList>
    </citation>
    <scope>NUCLEOTIDE SEQUENCE [LARGE SCALE GENOMIC DNA]</scope>
    <source>
        <strain evidence="1 2">S1162</strain>
    </source>
</reference>
<protein>
    <submittedName>
        <fullName evidence="1">Universal stress protein</fullName>
    </submittedName>
</protein>
<dbReference type="EMBL" id="JABFCR010000009">
    <property type="protein sequence ID" value="NNU33399.1"/>
    <property type="molecule type" value="Genomic_DNA"/>
</dbReference>
<proteinExistence type="predicted"/>
<gene>
    <name evidence="1" type="ORF">HK413_03125</name>
</gene>